<reference evidence="1 2" key="1">
    <citation type="journal article" date="2019" name="Sci. Rep.">
        <title>Orb-weaving spider Araneus ventricosus genome elucidates the spidroin gene catalogue.</title>
        <authorList>
            <person name="Kono N."/>
            <person name="Nakamura H."/>
            <person name="Ohtoshi R."/>
            <person name="Moran D.A.P."/>
            <person name="Shinohara A."/>
            <person name="Yoshida Y."/>
            <person name="Fujiwara M."/>
            <person name="Mori M."/>
            <person name="Tomita M."/>
            <person name="Arakawa K."/>
        </authorList>
    </citation>
    <scope>NUCLEOTIDE SEQUENCE [LARGE SCALE GENOMIC DNA]</scope>
</reference>
<dbReference type="AlphaFoldDB" id="A0A4Y2QBA8"/>
<dbReference type="OrthoDB" id="7789720at2759"/>
<evidence type="ECO:0000313" key="2">
    <source>
        <dbReference type="Proteomes" id="UP000499080"/>
    </source>
</evidence>
<dbReference type="EMBL" id="BGPR01013269">
    <property type="protein sequence ID" value="GBN59907.1"/>
    <property type="molecule type" value="Genomic_DNA"/>
</dbReference>
<comment type="caution">
    <text evidence="1">The sequence shown here is derived from an EMBL/GenBank/DDBJ whole genome shotgun (WGS) entry which is preliminary data.</text>
</comment>
<evidence type="ECO:0000313" key="1">
    <source>
        <dbReference type="EMBL" id="GBN59907.1"/>
    </source>
</evidence>
<accession>A0A4Y2QBA8</accession>
<keyword evidence="2" id="KW-1185">Reference proteome</keyword>
<protein>
    <submittedName>
        <fullName evidence="1">Uncharacterized protein</fullName>
    </submittedName>
</protein>
<name>A0A4Y2QBA8_ARAVE</name>
<sequence length="105" mass="12204">MLSTYINMSIKVTMQLQSNDGLLNNDEILTFLYGRYVSAPEVIWRLNEFSLSEKFRVIRRLAVHLPNQQQVVKKKSSDNATSKFDAFKRPVQRLYNMTNSDKTTA</sequence>
<proteinExistence type="predicted"/>
<organism evidence="1 2">
    <name type="scientific">Araneus ventricosus</name>
    <name type="common">Orbweaver spider</name>
    <name type="synonym">Epeira ventricosa</name>
    <dbReference type="NCBI Taxonomy" id="182803"/>
    <lineage>
        <taxon>Eukaryota</taxon>
        <taxon>Metazoa</taxon>
        <taxon>Ecdysozoa</taxon>
        <taxon>Arthropoda</taxon>
        <taxon>Chelicerata</taxon>
        <taxon>Arachnida</taxon>
        <taxon>Araneae</taxon>
        <taxon>Araneomorphae</taxon>
        <taxon>Entelegynae</taxon>
        <taxon>Araneoidea</taxon>
        <taxon>Araneidae</taxon>
        <taxon>Araneus</taxon>
    </lineage>
</organism>
<dbReference type="Proteomes" id="UP000499080">
    <property type="component" value="Unassembled WGS sequence"/>
</dbReference>
<gene>
    <name evidence="1" type="ORF">AVEN_130148_1</name>
</gene>